<name>A0A2L2SV53_9HYPO</name>
<proteinExistence type="predicted"/>
<organism evidence="1 2">
    <name type="scientific">Fusarium venenatum</name>
    <dbReference type="NCBI Taxonomy" id="56646"/>
    <lineage>
        <taxon>Eukaryota</taxon>
        <taxon>Fungi</taxon>
        <taxon>Dikarya</taxon>
        <taxon>Ascomycota</taxon>
        <taxon>Pezizomycotina</taxon>
        <taxon>Sordariomycetes</taxon>
        <taxon>Hypocreomycetidae</taxon>
        <taxon>Hypocreales</taxon>
        <taxon>Nectriaceae</taxon>
        <taxon>Fusarium</taxon>
    </lineage>
</organism>
<evidence type="ECO:0000313" key="2">
    <source>
        <dbReference type="Proteomes" id="UP000245910"/>
    </source>
</evidence>
<keyword evidence="2" id="KW-1185">Reference proteome</keyword>
<evidence type="ECO:0000313" key="1">
    <source>
        <dbReference type="EMBL" id="CEI60358.1"/>
    </source>
</evidence>
<accession>A0A2L2SV53</accession>
<reference evidence="2" key="1">
    <citation type="submission" date="2014-10" db="EMBL/GenBank/DDBJ databases">
        <authorList>
            <person name="King R."/>
        </authorList>
    </citation>
    <scope>NUCLEOTIDE SEQUENCE [LARGE SCALE GENOMIC DNA]</scope>
    <source>
        <strain evidence="2">A3/5</strain>
    </source>
</reference>
<dbReference type="AlphaFoldDB" id="A0A2L2SV53"/>
<protein>
    <submittedName>
        <fullName evidence="1">Uncharacterized protein</fullName>
    </submittedName>
</protein>
<dbReference type="Proteomes" id="UP000245910">
    <property type="component" value="Chromosome II"/>
</dbReference>
<sequence>MERRVFSMYRDRTASPYDGDEDDVSHAEMFFYAFLEVGDDYVLLDEMIEDSRVLWTVLRLFQKLLEINDDTDRKRFSTILLEKDC</sequence>
<dbReference type="EMBL" id="LN649230">
    <property type="protein sequence ID" value="CEI60358.1"/>
    <property type="molecule type" value="Genomic_DNA"/>
</dbReference>